<feature type="domain" description="Carboxyltransferase" evidence="4">
    <location>
        <begin position="25"/>
        <end position="284"/>
    </location>
</feature>
<dbReference type="InterPro" id="IPR052708">
    <property type="entry name" value="PxpC"/>
</dbReference>
<accession>A0A4Q0NW35</accession>
<keyword evidence="1" id="KW-0547">Nucleotide-binding</keyword>
<sequence length="285" mass="31249">MPKIELIKAGFYTTIQDLGRLHAAQYGVPKSGVMDSFSAKKANLLLNNESDAAVLEITMTGPTLKFQSKTQIAVCGAIFDMYLDEEPITNAKAFQVNSGSVLRFGGLKKGLRCYFAVQGGVKTEVVLESRSQYPTITSASRLVNGDELEIDSLGNLAIASARVNFEDQELFSNTIPVFKGPEFELLPQKLQKKLFTDNFTLTPEGNRMAIPFRELFKNDLKGILTGPVIPGTVQLTPNGNLIALLRDCQVTGGYPRVLQISEMGICKLAQKKPGDRVNFHLSELD</sequence>
<evidence type="ECO:0000313" key="5">
    <source>
        <dbReference type="EMBL" id="RXG15307.1"/>
    </source>
</evidence>
<dbReference type="EMBL" id="QOVI01000003">
    <property type="protein sequence ID" value="RXG15307.1"/>
    <property type="molecule type" value="Genomic_DNA"/>
</dbReference>
<dbReference type="PANTHER" id="PTHR43309:SF5">
    <property type="entry name" value="5-OXOPROLINASE SUBUNIT C"/>
    <property type="match status" value="1"/>
</dbReference>
<name>A0A4Q0NW35_9FLAO</name>
<dbReference type="GO" id="GO:0005524">
    <property type="term" value="F:ATP binding"/>
    <property type="evidence" value="ECO:0007669"/>
    <property type="project" value="UniProtKB-KW"/>
</dbReference>
<keyword evidence="6" id="KW-1185">Reference proteome</keyword>
<dbReference type="Gene3D" id="2.40.100.10">
    <property type="entry name" value="Cyclophilin-like"/>
    <property type="match status" value="1"/>
</dbReference>
<dbReference type="RefSeq" id="WP_128760898.1">
    <property type="nucleotide sequence ID" value="NZ_QOVI01000003.1"/>
</dbReference>
<dbReference type="PANTHER" id="PTHR43309">
    <property type="entry name" value="5-OXOPROLINASE SUBUNIT C"/>
    <property type="match status" value="1"/>
</dbReference>
<evidence type="ECO:0000256" key="1">
    <source>
        <dbReference type="ARBA" id="ARBA00022741"/>
    </source>
</evidence>
<reference evidence="5 6" key="1">
    <citation type="submission" date="2018-07" db="EMBL/GenBank/DDBJ databases">
        <title>Leeuwenhoekiella genomics.</title>
        <authorList>
            <person name="Tahon G."/>
            <person name="Willems A."/>
        </authorList>
    </citation>
    <scope>NUCLEOTIDE SEQUENCE [LARGE SCALE GENOMIC DNA]</scope>
    <source>
        <strain evidence="5 6">R-50232</strain>
    </source>
</reference>
<organism evidence="5 6">
    <name type="scientific">Leeuwenhoekiella aestuarii</name>
    <dbReference type="NCBI Taxonomy" id="2249426"/>
    <lineage>
        <taxon>Bacteria</taxon>
        <taxon>Pseudomonadati</taxon>
        <taxon>Bacteroidota</taxon>
        <taxon>Flavobacteriia</taxon>
        <taxon>Flavobacteriales</taxon>
        <taxon>Flavobacteriaceae</taxon>
        <taxon>Leeuwenhoekiella</taxon>
    </lineage>
</organism>
<dbReference type="SMART" id="SM00797">
    <property type="entry name" value="AHS2"/>
    <property type="match status" value="1"/>
</dbReference>
<dbReference type="Proteomes" id="UP000289821">
    <property type="component" value="Unassembled WGS sequence"/>
</dbReference>
<evidence type="ECO:0000256" key="3">
    <source>
        <dbReference type="ARBA" id="ARBA00022840"/>
    </source>
</evidence>
<dbReference type="OrthoDB" id="9782422at2"/>
<dbReference type="Pfam" id="PF02626">
    <property type="entry name" value="CT_A_B"/>
    <property type="match status" value="1"/>
</dbReference>
<evidence type="ECO:0000313" key="6">
    <source>
        <dbReference type="Proteomes" id="UP000289821"/>
    </source>
</evidence>
<dbReference type="InterPro" id="IPR003778">
    <property type="entry name" value="CT_A_B"/>
</dbReference>
<evidence type="ECO:0000259" key="4">
    <source>
        <dbReference type="SMART" id="SM00797"/>
    </source>
</evidence>
<keyword evidence="2" id="KW-0378">Hydrolase</keyword>
<evidence type="ECO:0000256" key="2">
    <source>
        <dbReference type="ARBA" id="ARBA00022801"/>
    </source>
</evidence>
<keyword evidence="3" id="KW-0067">ATP-binding</keyword>
<proteinExistence type="predicted"/>
<dbReference type="InterPro" id="IPR029000">
    <property type="entry name" value="Cyclophilin-like_dom_sf"/>
</dbReference>
<dbReference type="GO" id="GO:0016787">
    <property type="term" value="F:hydrolase activity"/>
    <property type="evidence" value="ECO:0007669"/>
    <property type="project" value="UniProtKB-KW"/>
</dbReference>
<gene>
    <name evidence="5" type="ORF">DSM04_103195</name>
</gene>
<comment type="caution">
    <text evidence="5">The sequence shown here is derived from an EMBL/GenBank/DDBJ whole genome shotgun (WGS) entry which is preliminary data.</text>
</comment>
<protein>
    <submittedName>
        <fullName evidence="5">Biotin-dependent carboxylase-like uncharacterized protein</fullName>
    </submittedName>
</protein>
<dbReference type="AlphaFoldDB" id="A0A4Q0NW35"/>